<keyword evidence="3" id="KW-0175">Coiled coil</keyword>
<feature type="signal peptide" evidence="4">
    <location>
        <begin position="1"/>
        <end position="23"/>
    </location>
</feature>
<dbReference type="PANTHER" id="PTHR35089:SF1">
    <property type="entry name" value="CHAPERONE PROTEIN SKP"/>
    <property type="match status" value="1"/>
</dbReference>
<keyword evidence="2 4" id="KW-0732">Signal</keyword>
<dbReference type="GO" id="GO:0051082">
    <property type="term" value="F:unfolded protein binding"/>
    <property type="evidence" value="ECO:0007669"/>
    <property type="project" value="InterPro"/>
</dbReference>
<evidence type="ECO:0000313" key="5">
    <source>
        <dbReference type="EMBL" id="SFE09626.1"/>
    </source>
</evidence>
<dbReference type="InParanoid" id="A0A1I1XQL0"/>
<dbReference type="Gene3D" id="3.30.910.20">
    <property type="entry name" value="Skp domain"/>
    <property type="match status" value="1"/>
</dbReference>
<feature type="coiled-coil region" evidence="3">
    <location>
        <begin position="41"/>
        <end position="105"/>
    </location>
</feature>
<organism evidence="5 6">
    <name type="scientific">Thermophagus xiamenensis</name>
    <dbReference type="NCBI Taxonomy" id="385682"/>
    <lineage>
        <taxon>Bacteria</taxon>
        <taxon>Pseudomonadati</taxon>
        <taxon>Bacteroidota</taxon>
        <taxon>Bacteroidia</taxon>
        <taxon>Marinilabiliales</taxon>
        <taxon>Marinilabiliaceae</taxon>
        <taxon>Thermophagus</taxon>
    </lineage>
</organism>
<name>A0A1I1XQL0_9BACT</name>
<dbReference type="STRING" id="385682.SAMN05444380_106124"/>
<evidence type="ECO:0000256" key="2">
    <source>
        <dbReference type="ARBA" id="ARBA00022729"/>
    </source>
</evidence>
<dbReference type="GO" id="GO:0050821">
    <property type="term" value="P:protein stabilization"/>
    <property type="evidence" value="ECO:0007669"/>
    <property type="project" value="TreeGrafter"/>
</dbReference>
<dbReference type="EMBL" id="FONA01000006">
    <property type="protein sequence ID" value="SFE09626.1"/>
    <property type="molecule type" value="Genomic_DNA"/>
</dbReference>
<dbReference type="eggNOG" id="COG2825">
    <property type="taxonomic scope" value="Bacteria"/>
</dbReference>
<reference evidence="5 6" key="1">
    <citation type="submission" date="2016-10" db="EMBL/GenBank/DDBJ databases">
        <authorList>
            <person name="de Groot N.N."/>
        </authorList>
    </citation>
    <scope>NUCLEOTIDE SEQUENCE [LARGE SCALE GENOMIC DNA]</scope>
    <source>
        <strain evidence="5 6">DSM 19012</strain>
    </source>
</reference>
<dbReference type="SUPFAM" id="SSF111384">
    <property type="entry name" value="OmpH-like"/>
    <property type="match status" value="1"/>
</dbReference>
<comment type="similarity">
    <text evidence="1">Belongs to the Skp family.</text>
</comment>
<dbReference type="Pfam" id="PF03938">
    <property type="entry name" value="OmpH"/>
    <property type="match status" value="1"/>
</dbReference>
<dbReference type="AlphaFoldDB" id="A0A1I1XQL0"/>
<dbReference type="GO" id="GO:0005829">
    <property type="term" value="C:cytosol"/>
    <property type="evidence" value="ECO:0007669"/>
    <property type="project" value="TreeGrafter"/>
</dbReference>
<accession>A0A1I1XQL0</accession>
<gene>
    <name evidence="5" type="ORF">SAMN05444380_106124</name>
</gene>
<dbReference type="SMART" id="SM00935">
    <property type="entry name" value="OmpH"/>
    <property type="match status" value="1"/>
</dbReference>
<evidence type="ECO:0000256" key="1">
    <source>
        <dbReference type="ARBA" id="ARBA00009091"/>
    </source>
</evidence>
<evidence type="ECO:0000256" key="3">
    <source>
        <dbReference type="SAM" id="Coils"/>
    </source>
</evidence>
<dbReference type="InterPro" id="IPR024930">
    <property type="entry name" value="Skp_dom_sf"/>
</dbReference>
<sequence>MKKNYFPLILALTFILCGASLSAQRYAFVDMQYIMSNIPAYEAAQEQLNQLSQKWEKEIKDIYAEVEQLYKKYQKESVLLSPEMKAQREEEIIQLENNAKKLQRQYFGPDGEMAQRQQALFQPIQEKVANAIREIAERDNFDAVFDLSGGAAVVYVNPRQNISDDVLELLGYSK</sequence>
<dbReference type="OrthoDB" id="9788552at2"/>
<evidence type="ECO:0000313" key="6">
    <source>
        <dbReference type="Proteomes" id="UP000181976"/>
    </source>
</evidence>
<feature type="chain" id="PRO_5010264047" evidence="4">
    <location>
        <begin position="24"/>
        <end position="174"/>
    </location>
</feature>
<dbReference type="PANTHER" id="PTHR35089">
    <property type="entry name" value="CHAPERONE PROTEIN SKP"/>
    <property type="match status" value="1"/>
</dbReference>
<evidence type="ECO:0000256" key="4">
    <source>
        <dbReference type="SAM" id="SignalP"/>
    </source>
</evidence>
<protein>
    <submittedName>
        <fullName evidence="5">Periplasmic chaperone for outer membrane proteins Skp</fullName>
    </submittedName>
</protein>
<dbReference type="RefSeq" id="WP_010527348.1">
    <property type="nucleotide sequence ID" value="NZ_AFSL01000041.1"/>
</dbReference>
<proteinExistence type="inferred from homology"/>
<dbReference type="Proteomes" id="UP000181976">
    <property type="component" value="Unassembled WGS sequence"/>
</dbReference>
<keyword evidence="6" id="KW-1185">Reference proteome</keyword>
<dbReference type="InterPro" id="IPR005632">
    <property type="entry name" value="Chaperone_Skp"/>
</dbReference>